<proteinExistence type="predicted"/>
<sequence>MGGTPAMEPSKARRWEEQGYGDHRSGDRRDSLGKPEAERRPERREKLDRYHGDDLGLGNTMVRSRERASAGHGARHGRPRDERPSWRGPQRGARAVSRGDEREKGGRSALVELRRQPQAAVRRG</sequence>
<feature type="compositionally biased region" description="Basic and acidic residues" evidence="1">
    <location>
        <begin position="97"/>
        <end position="106"/>
    </location>
</feature>
<feature type="compositionally biased region" description="Basic and acidic residues" evidence="1">
    <location>
        <begin position="10"/>
        <end position="54"/>
    </location>
</feature>
<reference evidence="3" key="1">
    <citation type="journal article" date="2009" name="Science">
        <title>The B73 maize genome: complexity, diversity, and dynamics.</title>
        <authorList>
            <person name="Schnable P.S."/>
            <person name="Ware D."/>
            <person name="Fulton R.S."/>
            <person name="Stein J.C."/>
            <person name="Wei F."/>
            <person name="Pasternak S."/>
            <person name="Liang C."/>
            <person name="Zhang J."/>
            <person name="Fulton L."/>
            <person name="Graves T.A."/>
            <person name="Minx P."/>
            <person name="Reily A.D."/>
            <person name="Courtney L."/>
            <person name="Kruchowski S.S."/>
            <person name="Tomlinson C."/>
            <person name="Strong C."/>
            <person name="Delehaunty K."/>
            <person name="Fronick C."/>
            <person name="Courtney B."/>
            <person name="Rock S.M."/>
            <person name="Belter E."/>
            <person name="Du F."/>
            <person name="Kim K."/>
            <person name="Abbott R.M."/>
            <person name="Cotton M."/>
            <person name="Levy A."/>
            <person name="Marchetto P."/>
            <person name="Ochoa K."/>
            <person name="Jackson S.M."/>
            <person name="Gillam B."/>
            <person name="Chen W."/>
            <person name="Yan L."/>
            <person name="Higginbotham J."/>
            <person name="Cardenas M."/>
            <person name="Waligorski J."/>
            <person name="Applebaum E."/>
            <person name="Phelps L."/>
            <person name="Falcone J."/>
            <person name="Kanchi K."/>
            <person name="Thane T."/>
            <person name="Scimone A."/>
            <person name="Thane N."/>
            <person name="Henke J."/>
            <person name="Wang T."/>
            <person name="Ruppert J."/>
            <person name="Shah N."/>
            <person name="Rotter K."/>
            <person name="Hodges J."/>
            <person name="Ingenthron E."/>
            <person name="Cordes M."/>
            <person name="Kohlberg S."/>
            <person name="Sgro J."/>
            <person name="Delgado B."/>
            <person name="Mead K."/>
            <person name="Chinwalla A."/>
            <person name="Leonard S."/>
            <person name="Crouse K."/>
            <person name="Collura K."/>
            <person name="Kudrna D."/>
            <person name="Currie J."/>
            <person name="He R."/>
            <person name="Angelova A."/>
            <person name="Rajasekar S."/>
            <person name="Mueller T."/>
            <person name="Lomeli R."/>
            <person name="Scara G."/>
            <person name="Ko A."/>
            <person name="Delaney K."/>
            <person name="Wissotski M."/>
            <person name="Lopez G."/>
            <person name="Campos D."/>
            <person name="Braidotti M."/>
            <person name="Ashley E."/>
            <person name="Golser W."/>
            <person name="Kim H."/>
            <person name="Lee S."/>
            <person name="Lin J."/>
            <person name="Dujmic Z."/>
            <person name="Kim W."/>
            <person name="Talag J."/>
            <person name="Zuccolo A."/>
            <person name="Fan C."/>
            <person name="Sebastian A."/>
            <person name="Kramer M."/>
            <person name="Spiegel L."/>
            <person name="Nascimento L."/>
            <person name="Zutavern T."/>
            <person name="Miller B."/>
            <person name="Ambroise C."/>
            <person name="Muller S."/>
            <person name="Spooner W."/>
            <person name="Narechania A."/>
            <person name="Ren L."/>
            <person name="Wei S."/>
            <person name="Kumari S."/>
            <person name="Faga B."/>
            <person name="Levy M.J."/>
            <person name="McMahan L."/>
            <person name="Van Buren P."/>
            <person name="Vaughn M.W."/>
            <person name="Ying K."/>
            <person name="Yeh C.-T."/>
            <person name="Emrich S.J."/>
            <person name="Jia Y."/>
            <person name="Kalyanaraman A."/>
            <person name="Hsia A.-P."/>
            <person name="Barbazuk W.B."/>
            <person name="Baucom R.S."/>
            <person name="Brutnell T.P."/>
            <person name="Carpita N.C."/>
            <person name="Chaparro C."/>
            <person name="Chia J.-M."/>
            <person name="Deragon J.-M."/>
            <person name="Estill J.C."/>
            <person name="Fu Y."/>
            <person name="Jeddeloh J.A."/>
            <person name="Han Y."/>
            <person name="Lee H."/>
            <person name="Li P."/>
            <person name="Lisch D.R."/>
            <person name="Liu S."/>
            <person name="Liu Z."/>
            <person name="Nagel D.H."/>
            <person name="McCann M.C."/>
            <person name="SanMiguel P."/>
            <person name="Myers A.M."/>
            <person name="Nettleton D."/>
            <person name="Nguyen J."/>
            <person name="Penning B.W."/>
            <person name="Ponnala L."/>
            <person name="Schneider K.L."/>
            <person name="Schwartz D.C."/>
            <person name="Sharma A."/>
            <person name="Soderlund C."/>
            <person name="Springer N.M."/>
            <person name="Sun Q."/>
            <person name="Wang H."/>
            <person name="Waterman M."/>
            <person name="Westerman R."/>
            <person name="Wolfgruber T.K."/>
            <person name="Yang L."/>
            <person name="Yu Y."/>
            <person name="Zhang L."/>
            <person name="Zhou S."/>
            <person name="Zhu Q."/>
            <person name="Bennetzen J.L."/>
            <person name="Dawe R.K."/>
            <person name="Jiang J."/>
            <person name="Jiang N."/>
            <person name="Presting G.G."/>
            <person name="Wessler S.R."/>
            <person name="Aluru S."/>
            <person name="Martienssen R.A."/>
            <person name="Clifton S.W."/>
            <person name="McCombie W.R."/>
            <person name="Wing R.A."/>
            <person name="Wilson R.K."/>
        </authorList>
    </citation>
    <scope>NUCLEOTIDE SEQUENCE [LARGE SCALE GENOMIC DNA]</scope>
    <source>
        <strain evidence="3">cv. B73</strain>
    </source>
</reference>
<reference evidence="2" key="3">
    <citation type="submission" date="2021-05" db="UniProtKB">
        <authorList>
            <consortium name="EnsemblPlants"/>
        </authorList>
    </citation>
    <scope>IDENTIFICATION</scope>
    <source>
        <strain evidence="2">cv. B73</strain>
    </source>
</reference>
<feature type="region of interest" description="Disordered" evidence="1">
    <location>
        <begin position="1"/>
        <end position="124"/>
    </location>
</feature>
<dbReference type="AlphaFoldDB" id="A0A804QMJ0"/>
<organism evidence="2 3">
    <name type="scientific">Zea mays</name>
    <name type="common">Maize</name>
    <dbReference type="NCBI Taxonomy" id="4577"/>
    <lineage>
        <taxon>Eukaryota</taxon>
        <taxon>Viridiplantae</taxon>
        <taxon>Streptophyta</taxon>
        <taxon>Embryophyta</taxon>
        <taxon>Tracheophyta</taxon>
        <taxon>Spermatophyta</taxon>
        <taxon>Magnoliopsida</taxon>
        <taxon>Liliopsida</taxon>
        <taxon>Poales</taxon>
        <taxon>Poaceae</taxon>
        <taxon>PACMAD clade</taxon>
        <taxon>Panicoideae</taxon>
        <taxon>Andropogonodae</taxon>
        <taxon>Andropogoneae</taxon>
        <taxon>Tripsacinae</taxon>
        <taxon>Zea</taxon>
    </lineage>
</organism>
<protein>
    <submittedName>
        <fullName evidence="2">Uncharacterized protein</fullName>
    </submittedName>
</protein>
<name>A0A804QMJ0_MAIZE</name>
<dbReference type="InParanoid" id="A0A804QMJ0"/>
<evidence type="ECO:0000313" key="3">
    <source>
        <dbReference type="Proteomes" id="UP000007305"/>
    </source>
</evidence>
<keyword evidence="3" id="KW-1185">Reference proteome</keyword>
<reference evidence="2" key="2">
    <citation type="submission" date="2019-07" db="EMBL/GenBank/DDBJ databases">
        <authorList>
            <person name="Seetharam A."/>
            <person name="Woodhouse M."/>
            <person name="Cannon E."/>
        </authorList>
    </citation>
    <scope>NUCLEOTIDE SEQUENCE [LARGE SCALE GENOMIC DNA]</scope>
    <source>
        <strain evidence="2">cv. B73</strain>
    </source>
</reference>
<dbReference type="EnsemblPlants" id="Zm00001eb348210_T001">
    <property type="protein sequence ID" value="Zm00001eb348210_P001"/>
    <property type="gene ID" value="Zm00001eb348210"/>
</dbReference>
<dbReference type="Proteomes" id="UP000007305">
    <property type="component" value="Chromosome 8"/>
</dbReference>
<evidence type="ECO:0000313" key="2">
    <source>
        <dbReference type="EnsemblPlants" id="Zm00001eb348210_P001"/>
    </source>
</evidence>
<accession>A0A804QMJ0</accession>
<dbReference type="Gramene" id="Zm00001eb348210_T001">
    <property type="protein sequence ID" value="Zm00001eb348210_P001"/>
    <property type="gene ID" value="Zm00001eb348210"/>
</dbReference>
<evidence type="ECO:0000256" key="1">
    <source>
        <dbReference type="SAM" id="MobiDB-lite"/>
    </source>
</evidence>